<dbReference type="GO" id="GO:0008047">
    <property type="term" value="F:enzyme activator activity"/>
    <property type="evidence" value="ECO:0007669"/>
    <property type="project" value="TreeGrafter"/>
</dbReference>
<dbReference type="SUPFAM" id="SSF52540">
    <property type="entry name" value="P-loop containing nucleoside triphosphate hydrolases"/>
    <property type="match status" value="1"/>
</dbReference>
<reference evidence="5 6" key="1">
    <citation type="submission" date="2019-03" db="EMBL/GenBank/DDBJ databases">
        <title>Complete genome sequence of Spiroplasma gladiatoris TG-1 (DSM 22552).</title>
        <authorList>
            <person name="Lin Y.-C."/>
            <person name="Chou L."/>
            <person name="Kuo C.-H."/>
        </authorList>
    </citation>
    <scope>NUCLEOTIDE SEQUENCE [LARGE SCALE GENOMIC DNA]</scope>
    <source>
        <strain evidence="5 6">TG-1</strain>
    </source>
</reference>
<dbReference type="CDD" id="cd18139">
    <property type="entry name" value="HLD_clamp_RarA"/>
    <property type="match status" value="1"/>
</dbReference>
<sequence length="412" mass="47086">MAKALSYLLRPNSLKDVVGQTHLLGENAIINKMVEKKFLANLIFYGPPGIGKTSTAIALAKDLDCDFIQFNASKDKKETLLKAIESKNFNNQLILIIDEIHRMNRNIQDYLLDFLEQREIVVFITTTENPYFVINPAIRSRCTVLQLKEISNDEMFLGLKNIIKNNQIEINISDDNLKVVCNYSNGDLRFALNAIEILINLYGDQEIDINTLKLIFDRANIKGSAEGDEYHDLKSALQKSIRGSDVNASLHYWARLMEIGDYEILMRRMQIIAYEDIGLANPAIAQRVILACQAFREIGMPEGKKILGMAIIEMALSEKSNSAYLAIEQSLKDVQSGLTPPIPNYLRDNHYANANKLGVKGYIYPHDYKNAWVDQQYLPDKIKTKVYFNFKPHSSYEKKLKEIYDKFTKNIK</sequence>
<gene>
    <name evidence="5" type="primary">rarA</name>
    <name evidence="5" type="ORF">SGLAD_v1c03730</name>
</gene>
<dbReference type="AlphaFoldDB" id="A0A4P7AHB4"/>
<feature type="domain" description="AAA+ ATPase" evidence="4">
    <location>
        <begin position="38"/>
        <end position="149"/>
    </location>
</feature>
<keyword evidence="2" id="KW-0547">Nucleotide-binding</keyword>
<dbReference type="PANTHER" id="PTHR13779:SF7">
    <property type="entry name" value="ATPASE WRNIP1"/>
    <property type="match status" value="1"/>
</dbReference>
<dbReference type="CDD" id="cd00009">
    <property type="entry name" value="AAA"/>
    <property type="match status" value="1"/>
</dbReference>
<dbReference type="GO" id="GO:0006261">
    <property type="term" value="P:DNA-templated DNA replication"/>
    <property type="evidence" value="ECO:0007669"/>
    <property type="project" value="TreeGrafter"/>
</dbReference>
<evidence type="ECO:0000256" key="3">
    <source>
        <dbReference type="ARBA" id="ARBA00022840"/>
    </source>
</evidence>
<protein>
    <submittedName>
        <fullName evidence="5">Recombination factor protein RarA</fullName>
    </submittedName>
</protein>
<dbReference type="InterPro" id="IPR032423">
    <property type="entry name" value="AAA_assoc_2"/>
</dbReference>
<dbReference type="GO" id="GO:0000731">
    <property type="term" value="P:DNA synthesis involved in DNA repair"/>
    <property type="evidence" value="ECO:0007669"/>
    <property type="project" value="TreeGrafter"/>
</dbReference>
<dbReference type="Gene3D" id="1.10.8.60">
    <property type="match status" value="1"/>
</dbReference>
<dbReference type="GO" id="GO:0003677">
    <property type="term" value="F:DNA binding"/>
    <property type="evidence" value="ECO:0007669"/>
    <property type="project" value="InterPro"/>
</dbReference>
<evidence type="ECO:0000313" key="6">
    <source>
        <dbReference type="Proteomes" id="UP000294309"/>
    </source>
</evidence>
<dbReference type="SMART" id="SM00382">
    <property type="entry name" value="AAA"/>
    <property type="match status" value="1"/>
</dbReference>
<accession>A0A4P7AHB4</accession>
<dbReference type="InterPro" id="IPR008921">
    <property type="entry name" value="DNA_pol3_clamp-load_cplx_C"/>
</dbReference>
<dbReference type="Gene3D" id="3.40.50.300">
    <property type="entry name" value="P-loop containing nucleotide triphosphate hydrolases"/>
    <property type="match status" value="1"/>
</dbReference>
<dbReference type="InterPro" id="IPR003959">
    <property type="entry name" value="ATPase_AAA_core"/>
</dbReference>
<dbReference type="InterPro" id="IPR003593">
    <property type="entry name" value="AAA+_ATPase"/>
</dbReference>
<dbReference type="InterPro" id="IPR051314">
    <property type="entry name" value="AAA_ATPase_RarA/MGS1/WRNIP1"/>
</dbReference>
<evidence type="ECO:0000256" key="1">
    <source>
        <dbReference type="ARBA" id="ARBA00008959"/>
    </source>
</evidence>
<dbReference type="KEGG" id="sgq:SGLAD_v1c03730"/>
<dbReference type="Gene3D" id="1.20.272.10">
    <property type="match status" value="1"/>
</dbReference>
<dbReference type="Pfam" id="PF16193">
    <property type="entry name" value="AAA_assoc_2"/>
    <property type="match status" value="1"/>
</dbReference>
<dbReference type="Pfam" id="PF12002">
    <property type="entry name" value="MgsA_C"/>
    <property type="match status" value="1"/>
</dbReference>
<dbReference type="Proteomes" id="UP000294309">
    <property type="component" value="Chromosome"/>
</dbReference>
<name>A0A4P7AHB4_9MOLU</name>
<proteinExistence type="inferred from homology"/>
<dbReference type="PANTHER" id="PTHR13779">
    <property type="entry name" value="WERNER HELICASE-INTERACTING PROTEIN 1 FAMILY MEMBER"/>
    <property type="match status" value="1"/>
</dbReference>
<dbReference type="OrthoDB" id="9778364at2"/>
<dbReference type="Pfam" id="PF00004">
    <property type="entry name" value="AAA"/>
    <property type="match status" value="1"/>
</dbReference>
<dbReference type="InterPro" id="IPR021886">
    <property type="entry name" value="MgsA_C"/>
</dbReference>
<keyword evidence="6" id="KW-1185">Reference proteome</keyword>
<dbReference type="SUPFAM" id="SSF48019">
    <property type="entry name" value="post-AAA+ oligomerization domain-like"/>
    <property type="match status" value="1"/>
</dbReference>
<comment type="similarity">
    <text evidence="1">Belongs to the AAA ATPase family. RarA/MGS1/WRNIP1 subfamily.</text>
</comment>
<keyword evidence="3" id="KW-0067">ATP-binding</keyword>
<dbReference type="InterPro" id="IPR027417">
    <property type="entry name" value="P-loop_NTPase"/>
</dbReference>
<organism evidence="5 6">
    <name type="scientific">Spiroplasma gladiatoris</name>
    <dbReference type="NCBI Taxonomy" id="2143"/>
    <lineage>
        <taxon>Bacteria</taxon>
        <taxon>Bacillati</taxon>
        <taxon>Mycoplasmatota</taxon>
        <taxon>Mollicutes</taxon>
        <taxon>Entomoplasmatales</taxon>
        <taxon>Spiroplasmataceae</taxon>
        <taxon>Spiroplasma</taxon>
    </lineage>
</organism>
<dbReference type="GO" id="GO:0016887">
    <property type="term" value="F:ATP hydrolysis activity"/>
    <property type="evidence" value="ECO:0007669"/>
    <property type="project" value="InterPro"/>
</dbReference>
<dbReference type="EMBL" id="CP038013">
    <property type="protein sequence ID" value="QBQ07572.1"/>
    <property type="molecule type" value="Genomic_DNA"/>
</dbReference>
<dbReference type="RefSeq" id="WP_134297363.1">
    <property type="nucleotide sequence ID" value="NZ_CP038013.1"/>
</dbReference>
<dbReference type="FunFam" id="1.10.3710.10:FF:000003">
    <property type="entry name" value="ATPase, AAA family protein"/>
    <property type="match status" value="1"/>
</dbReference>
<dbReference type="PRINTS" id="PR00830">
    <property type="entry name" value="ENDOLAPTASE"/>
</dbReference>
<evidence type="ECO:0000259" key="4">
    <source>
        <dbReference type="SMART" id="SM00382"/>
    </source>
</evidence>
<dbReference type="Gene3D" id="1.10.3710.10">
    <property type="entry name" value="DNA polymerase III clamp loader subunits, C-terminal domain"/>
    <property type="match status" value="1"/>
</dbReference>
<dbReference type="GO" id="GO:0017116">
    <property type="term" value="F:single-stranded DNA helicase activity"/>
    <property type="evidence" value="ECO:0007669"/>
    <property type="project" value="TreeGrafter"/>
</dbReference>
<evidence type="ECO:0000256" key="2">
    <source>
        <dbReference type="ARBA" id="ARBA00022741"/>
    </source>
</evidence>
<dbReference type="GO" id="GO:0005524">
    <property type="term" value="F:ATP binding"/>
    <property type="evidence" value="ECO:0007669"/>
    <property type="project" value="UniProtKB-KW"/>
</dbReference>
<evidence type="ECO:0000313" key="5">
    <source>
        <dbReference type="EMBL" id="QBQ07572.1"/>
    </source>
</evidence>